<proteinExistence type="predicted"/>
<dbReference type="InterPro" id="IPR010342">
    <property type="entry name" value="DUF938"/>
</dbReference>
<dbReference type="InterPro" id="IPR029063">
    <property type="entry name" value="SAM-dependent_MTases_sf"/>
</dbReference>
<dbReference type="PANTHER" id="PTHR20974:SF0">
    <property type="entry name" value="UPF0585 PROTEIN CG18661"/>
    <property type="match status" value="1"/>
</dbReference>
<gene>
    <name evidence="1" type="ORF">SAMN05421751_11261</name>
</gene>
<dbReference type="PANTHER" id="PTHR20974">
    <property type="entry name" value="UPF0585 PROTEIN CG18661"/>
    <property type="match status" value="1"/>
</dbReference>
<dbReference type="Proteomes" id="UP000236742">
    <property type="component" value="Unassembled WGS sequence"/>
</dbReference>
<keyword evidence="2" id="KW-1185">Reference proteome</keyword>
<dbReference type="OrthoDB" id="5525831at2"/>
<protein>
    <recommendedName>
        <fullName evidence="3">Methyltransferase domain-containing protein</fullName>
    </recommendedName>
</protein>
<sequence>MTDEGKQEPHSLALPAEGEKLFAPSAERNTGPLCDLLDQVAPRKGRALEIASGTGQHVVAFAARLPGLTWQPTEPGPTRRASIAAYVAESGLANIAPPIALDATAPGWGAAHAGQALIFLANLLHLIPMPRAETLIAEAARALAPRGRLVIYGPFMRAGELTSEGDRRFHAALVAEDPSIGYKDDFDVMDLMQGSGLDMVQVVEMPANNLALVAERRAV</sequence>
<dbReference type="EMBL" id="FNVD01000012">
    <property type="protein sequence ID" value="SEG14502.1"/>
    <property type="molecule type" value="Genomic_DNA"/>
</dbReference>
<evidence type="ECO:0000313" key="1">
    <source>
        <dbReference type="EMBL" id="SEG14502.1"/>
    </source>
</evidence>
<reference evidence="1 2" key="1">
    <citation type="submission" date="2016-10" db="EMBL/GenBank/DDBJ databases">
        <authorList>
            <person name="de Groot N.N."/>
        </authorList>
    </citation>
    <scope>NUCLEOTIDE SEQUENCE [LARGE SCALE GENOMIC DNA]</scope>
    <source>
        <strain evidence="1 2">DSM 23413</strain>
    </source>
</reference>
<organism evidence="1 2">
    <name type="scientific">Jhaorihella thermophila</name>
    <dbReference type="NCBI Taxonomy" id="488547"/>
    <lineage>
        <taxon>Bacteria</taxon>
        <taxon>Pseudomonadati</taxon>
        <taxon>Pseudomonadota</taxon>
        <taxon>Alphaproteobacteria</taxon>
        <taxon>Rhodobacterales</taxon>
        <taxon>Paracoccaceae</taxon>
        <taxon>Jhaorihella</taxon>
    </lineage>
</organism>
<name>A0A1H5XS61_9RHOB</name>
<dbReference type="Pfam" id="PF06080">
    <property type="entry name" value="DUF938"/>
    <property type="match status" value="1"/>
</dbReference>
<dbReference type="Gene3D" id="3.40.50.150">
    <property type="entry name" value="Vaccinia Virus protein VP39"/>
    <property type="match status" value="1"/>
</dbReference>
<evidence type="ECO:0008006" key="3">
    <source>
        <dbReference type="Google" id="ProtNLM"/>
    </source>
</evidence>
<dbReference type="RefSeq" id="WP_104008689.1">
    <property type="nucleotide sequence ID" value="NZ_FNVD01000012.1"/>
</dbReference>
<evidence type="ECO:0000313" key="2">
    <source>
        <dbReference type="Proteomes" id="UP000236742"/>
    </source>
</evidence>
<dbReference type="SUPFAM" id="SSF53335">
    <property type="entry name" value="S-adenosyl-L-methionine-dependent methyltransferases"/>
    <property type="match status" value="1"/>
</dbReference>
<dbReference type="AlphaFoldDB" id="A0A1H5XS61"/>
<accession>A0A1H5XS61</accession>